<evidence type="ECO:0000313" key="3">
    <source>
        <dbReference type="Proteomes" id="UP000254956"/>
    </source>
</evidence>
<dbReference type="Proteomes" id="UP000254956">
    <property type="component" value="Unassembled WGS sequence"/>
</dbReference>
<organism evidence="2 3">
    <name type="scientific">Staphylococcus arlettae</name>
    <dbReference type="NCBI Taxonomy" id="29378"/>
    <lineage>
        <taxon>Bacteria</taxon>
        <taxon>Bacillati</taxon>
        <taxon>Bacillota</taxon>
        <taxon>Bacilli</taxon>
        <taxon>Bacillales</taxon>
        <taxon>Staphylococcaceae</taxon>
        <taxon>Staphylococcus</taxon>
    </lineage>
</organism>
<dbReference type="EMBL" id="BKAV01000018">
    <property type="protein sequence ID" value="GEQ00614.1"/>
    <property type="molecule type" value="Genomic_DNA"/>
</dbReference>
<dbReference type="RefSeq" id="WP_103388154.1">
    <property type="nucleotide sequence ID" value="NZ_BKAV01000018.1"/>
</dbReference>
<accession>A0A2T7BRX1</accession>
<dbReference type="EMBL" id="UGZE01000001">
    <property type="protein sequence ID" value="SUJ21268.1"/>
    <property type="molecule type" value="Genomic_DNA"/>
</dbReference>
<name>A0A2T7BRX1_9STAP</name>
<dbReference type="OrthoDB" id="2407951at2"/>
<reference evidence="1 4" key="2">
    <citation type="submission" date="2019-07" db="EMBL/GenBank/DDBJ databases">
        <title>Whole genome shotgun sequence of Staphylococcus arlettae NBRC 109765.</title>
        <authorList>
            <person name="Hosoyama A."/>
            <person name="Uohara A."/>
            <person name="Ohji S."/>
            <person name="Ichikawa N."/>
        </authorList>
    </citation>
    <scope>NUCLEOTIDE SEQUENCE [LARGE SCALE GENOMIC DNA]</scope>
    <source>
        <strain evidence="1 4">NBRC 109765</strain>
    </source>
</reference>
<evidence type="ECO:0000313" key="1">
    <source>
        <dbReference type="EMBL" id="GEQ00614.1"/>
    </source>
</evidence>
<reference evidence="2 3" key="1">
    <citation type="submission" date="2018-06" db="EMBL/GenBank/DDBJ databases">
        <authorList>
            <consortium name="Pathogen Informatics"/>
            <person name="Doyle S."/>
        </authorList>
    </citation>
    <scope>NUCLEOTIDE SEQUENCE [LARGE SCALE GENOMIC DNA]</scope>
    <source>
        <strain evidence="2 3">NCTC12413</strain>
    </source>
</reference>
<dbReference type="AlphaFoldDB" id="A0A2T7BRX1"/>
<evidence type="ECO:0000313" key="4">
    <source>
        <dbReference type="Proteomes" id="UP000321598"/>
    </source>
</evidence>
<keyword evidence="4" id="KW-1185">Reference proteome</keyword>
<evidence type="ECO:0000313" key="2">
    <source>
        <dbReference type="EMBL" id="SUJ21268.1"/>
    </source>
</evidence>
<gene>
    <name evidence="2" type="ORF">NCTC12413_01859</name>
    <name evidence="1" type="ORF">SAR03_16510</name>
</gene>
<sequence length="90" mass="11003">MDQVTRIIEDVKKEKNRNDKIFKGATFEVRTEQVIMFFNYDEIINTQNENHFFVKHNHDPEFLDIQSLNSVKRELDNLHIPYNERRDDFM</sequence>
<protein>
    <submittedName>
        <fullName evidence="2">Uncharacterized protein</fullName>
    </submittedName>
</protein>
<dbReference type="Proteomes" id="UP000321598">
    <property type="component" value="Unassembled WGS sequence"/>
</dbReference>
<proteinExistence type="predicted"/>
<dbReference type="GeneID" id="97288170"/>